<evidence type="ECO:0000313" key="1">
    <source>
        <dbReference type="EMBL" id="JAH93394.1"/>
    </source>
</evidence>
<reference evidence="1" key="1">
    <citation type="submission" date="2014-11" db="EMBL/GenBank/DDBJ databases">
        <authorList>
            <person name="Amaro Gonzalez C."/>
        </authorList>
    </citation>
    <scope>NUCLEOTIDE SEQUENCE</scope>
</reference>
<proteinExistence type="predicted"/>
<dbReference type="AlphaFoldDB" id="A0A0E9WSJ0"/>
<accession>A0A0E9WSJ0</accession>
<protein>
    <submittedName>
        <fullName evidence="1">Uncharacterized protein</fullName>
    </submittedName>
</protein>
<dbReference type="EMBL" id="GBXM01015183">
    <property type="protein sequence ID" value="JAH93394.1"/>
    <property type="molecule type" value="Transcribed_RNA"/>
</dbReference>
<organism evidence="1">
    <name type="scientific">Anguilla anguilla</name>
    <name type="common">European freshwater eel</name>
    <name type="synonym">Muraena anguilla</name>
    <dbReference type="NCBI Taxonomy" id="7936"/>
    <lineage>
        <taxon>Eukaryota</taxon>
        <taxon>Metazoa</taxon>
        <taxon>Chordata</taxon>
        <taxon>Craniata</taxon>
        <taxon>Vertebrata</taxon>
        <taxon>Euteleostomi</taxon>
        <taxon>Actinopterygii</taxon>
        <taxon>Neopterygii</taxon>
        <taxon>Teleostei</taxon>
        <taxon>Anguilliformes</taxon>
        <taxon>Anguillidae</taxon>
        <taxon>Anguilla</taxon>
    </lineage>
</organism>
<sequence>MTKLSLFWNNHLNCISSPLGYKMQQALTSSSAILTTHSWLSFIGELR</sequence>
<name>A0A0E9WSJ0_ANGAN</name>
<reference evidence="1" key="2">
    <citation type="journal article" date="2015" name="Fish Shellfish Immunol.">
        <title>Early steps in the European eel (Anguilla anguilla)-Vibrio vulnificus interaction in the gills: Role of the RtxA13 toxin.</title>
        <authorList>
            <person name="Callol A."/>
            <person name="Pajuelo D."/>
            <person name="Ebbesson L."/>
            <person name="Teles M."/>
            <person name="MacKenzie S."/>
            <person name="Amaro C."/>
        </authorList>
    </citation>
    <scope>NUCLEOTIDE SEQUENCE</scope>
</reference>